<dbReference type="AlphaFoldDB" id="A0A9P0AN69"/>
<protein>
    <submittedName>
        <fullName evidence="1">Uncharacterized protein</fullName>
    </submittedName>
</protein>
<accession>A0A9P0AN69</accession>
<proteinExistence type="predicted"/>
<dbReference type="Proteomes" id="UP001152759">
    <property type="component" value="Chromosome 9"/>
</dbReference>
<dbReference type="InterPro" id="IPR027417">
    <property type="entry name" value="P-loop_NTPase"/>
</dbReference>
<dbReference type="SUPFAM" id="SSF52540">
    <property type="entry name" value="P-loop containing nucleoside triphosphate hydrolases"/>
    <property type="match status" value="1"/>
</dbReference>
<name>A0A9P0AN69_BEMTA</name>
<organism evidence="1 2">
    <name type="scientific">Bemisia tabaci</name>
    <name type="common">Sweetpotato whitefly</name>
    <name type="synonym">Aleurodes tabaci</name>
    <dbReference type="NCBI Taxonomy" id="7038"/>
    <lineage>
        <taxon>Eukaryota</taxon>
        <taxon>Metazoa</taxon>
        <taxon>Ecdysozoa</taxon>
        <taxon>Arthropoda</taxon>
        <taxon>Hexapoda</taxon>
        <taxon>Insecta</taxon>
        <taxon>Pterygota</taxon>
        <taxon>Neoptera</taxon>
        <taxon>Paraneoptera</taxon>
        <taxon>Hemiptera</taxon>
        <taxon>Sternorrhyncha</taxon>
        <taxon>Aleyrodoidea</taxon>
        <taxon>Aleyrodidae</taxon>
        <taxon>Aleyrodinae</taxon>
        <taxon>Bemisia</taxon>
    </lineage>
</organism>
<evidence type="ECO:0000313" key="1">
    <source>
        <dbReference type="EMBL" id="CAH0395201.1"/>
    </source>
</evidence>
<dbReference type="Gene3D" id="3.40.50.300">
    <property type="entry name" value="P-loop containing nucleotide triphosphate hydrolases"/>
    <property type="match status" value="1"/>
</dbReference>
<gene>
    <name evidence="1" type="ORF">BEMITA_LOCUS13413</name>
</gene>
<dbReference type="EMBL" id="OU963870">
    <property type="protein sequence ID" value="CAH0395201.1"/>
    <property type="molecule type" value="Genomic_DNA"/>
</dbReference>
<reference evidence="1" key="1">
    <citation type="submission" date="2021-12" db="EMBL/GenBank/DDBJ databases">
        <authorList>
            <person name="King R."/>
        </authorList>
    </citation>
    <scope>NUCLEOTIDE SEQUENCE</scope>
</reference>
<sequence length="191" mass="22173">MVCCGPSNAGKTDFLLNLLIHKNGIKFKNVYLFCKTLDQPKYRFLERAINQVKGVSFYGFKDGILSPDEVEDHSVVIFDDINSEDPAVIQDYYSRGRHKSLCCLLVCQTYSSVKKQLIRDNCNLIVLFKMDLVNLKHVYSDHVSCDMSFNKLHELCVECWKMPYGTFIINKECEKSNGRYRRGIDEYIKLE</sequence>
<evidence type="ECO:0000313" key="2">
    <source>
        <dbReference type="Proteomes" id="UP001152759"/>
    </source>
</evidence>
<keyword evidence="2" id="KW-1185">Reference proteome</keyword>